<organism evidence="2 3">
    <name type="scientific">Legionella lytica</name>
    <dbReference type="NCBI Taxonomy" id="96232"/>
    <lineage>
        <taxon>Bacteria</taxon>
        <taxon>Pseudomonadati</taxon>
        <taxon>Pseudomonadota</taxon>
        <taxon>Gammaproteobacteria</taxon>
        <taxon>Legionellales</taxon>
        <taxon>Legionellaceae</taxon>
        <taxon>Legionella</taxon>
    </lineage>
</organism>
<sequence>MRNIKILRFFYHLGRGNWSDINRGIKHLFKKIVLHYSVSENNNSWLHKLLSKLFILIKISPQRNKNSLAISSIVALREGYISKITDSIPLKIINNEPLPDIDISVVTYNSSRWVSSFINSLLTLTYPPKKISLYFVDNNSTDDTVKQLLSAFEKLRFYGFSVKLIRSLNKGYGFGHNIGVSAGKSPYCLITNIDLVFAPDALFHVVSQACIDDLLTVTWELRQKPYEHPKYYDPVTGYTNWNSHACILMRRSAFELIGGYDENIFMYGEDVELSYRFRRAGFMLRYCPKAVVTHYCYEDIDVIKPLQYTGSTFANLYIRLKYGTVTDLLAIPWMSLKLIAAPKLFPSVCKQNLYNLLRLIKLLPSTLYHRRQSSALFPFRKWDYDISRYGAYYKVPEMRSQTPLVSIITRTYAGRDLFIKQAILSVANQTWPNIEHIIVQDGGDCMREMVENLSHRIHHKIVFVGSTKVGRSAAGNIGLKNATGRWCLFLDDDDLLFSEHIEVLATLLEDSMGARGAYSLAWEVVTKKISDDSTYGYEELSYRVSVAHYQPFDYEVLKKYNYMPIQSVLFERTLFCELGGFNEDMEILEDWLLWLKFSKNNPFIYVDKVTSMYRTPAEPELIAKRNMAFNHAYPLVVMQQKFISEV</sequence>
<feature type="domain" description="Glycosyltransferase 2-like" evidence="1">
    <location>
        <begin position="103"/>
        <end position="213"/>
    </location>
</feature>
<dbReference type="PANTHER" id="PTHR43685">
    <property type="entry name" value="GLYCOSYLTRANSFERASE"/>
    <property type="match status" value="1"/>
</dbReference>
<dbReference type="CDD" id="cd04186">
    <property type="entry name" value="GT_2_like_c"/>
    <property type="match status" value="1"/>
</dbReference>
<dbReference type="InterPro" id="IPR001173">
    <property type="entry name" value="Glyco_trans_2-like"/>
</dbReference>
<dbReference type="Proteomes" id="UP001615550">
    <property type="component" value="Unassembled WGS sequence"/>
</dbReference>
<evidence type="ECO:0000259" key="1">
    <source>
        <dbReference type="Pfam" id="PF00535"/>
    </source>
</evidence>
<dbReference type="PANTHER" id="PTHR43685:SF2">
    <property type="entry name" value="GLYCOSYLTRANSFERASE 2-LIKE DOMAIN-CONTAINING PROTEIN"/>
    <property type="match status" value="1"/>
</dbReference>
<dbReference type="InterPro" id="IPR050834">
    <property type="entry name" value="Glycosyltransf_2"/>
</dbReference>
<dbReference type="RefSeq" id="WP_400187970.1">
    <property type="nucleotide sequence ID" value="NZ_JBGORX010000004.1"/>
</dbReference>
<dbReference type="Gene3D" id="3.90.550.10">
    <property type="entry name" value="Spore Coat Polysaccharide Biosynthesis Protein SpsA, Chain A"/>
    <property type="match status" value="2"/>
</dbReference>
<keyword evidence="3" id="KW-1185">Reference proteome</keyword>
<dbReference type="Pfam" id="PF00535">
    <property type="entry name" value="Glycos_transf_2"/>
    <property type="match status" value="2"/>
</dbReference>
<dbReference type="SUPFAM" id="SSF53448">
    <property type="entry name" value="Nucleotide-diphospho-sugar transferases"/>
    <property type="match status" value="2"/>
</dbReference>
<evidence type="ECO:0000313" key="2">
    <source>
        <dbReference type="EMBL" id="MFJ1269145.1"/>
    </source>
</evidence>
<evidence type="ECO:0000313" key="3">
    <source>
        <dbReference type="Proteomes" id="UP001615550"/>
    </source>
</evidence>
<gene>
    <name evidence="2" type="ORF">ACD661_11295</name>
</gene>
<dbReference type="InterPro" id="IPR029044">
    <property type="entry name" value="Nucleotide-diphossugar_trans"/>
</dbReference>
<feature type="domain" description="Glycosyltransferase 2-like" evidence="1">
    <location>
        <begin position="406"/>
        <end position="510"/>
    </location>
</feature>
<reference evidence="2 3" key="1">
    <citation type="submission" date="2024-08" db="EMBL/GenBank/DDBJ databases">
        <title>Draft Genome Sequence of Legionella lytica strain DSB2004, Isolated From a Fire Sprinkler System.</title>
        <authorList>
            <person name="Everhart A.D."/>
            <person name="Kidane D.T."/>
            <person name="Farone A.L."/>
            <person name="Farone M.B."/>
        </authorList>
    </citation>
    <scope>NUCLEOTIDE SEQUENCE [LARGE SCALE GENOMIC DNA]</scope>
    <source>
        <strain evidence="2 3">DSB2004</strain>
    </source>
</reference>
<dbReference type="EMBL" id="JBGORX010000004">
    <property type="protein sequence ID" value="MFJ1269145.1"/>
    <property type="molecule type" value="Genomic_DNA"/>
</dbReference>
<accession>A0ABW8DD39</accession>
<name>A0ABW8DD39_9GAMM</name>
<proteinExistence type="predicted"/>
<comment type="caution">
    <text evidence="2">The sequence shown here is derived from an EMBL/GenBank/DDBJ whole genome shotgun (WGS) entry which is preliminary data.</text>
</comment>
<protein>
    <submittedName>
        <fullName evidence="2">Glycosyltransferase family 2 protein</fullName>
    </submittedName>
</protein>